<keyword evidence="3" id="KW-1185">Reference proteome</keyword>
<dbReference type="InterPro" id="IPR016155">
    <property type="entry name" value="Mopterin_synth/thiamin_S_b"/>
</dbReference>
<sequence length="97" mass="11022">MEIQICFVVDQKTQLLALQLEDKSILENALQRLPELGIPTWASLQQRGYGVSVFGKKKLPQDYLSEGDRVEICAPLIATPMDARRRRAKREHKGGKM</sequence>
<dbReference type="RefSeq" id="WP_309480438.1">
    <property type="nucleotide sequence ID" value="NZ_CP133720.1"/>
</dbReference>
<evidence type="ECO:0000313" key="3">
    <source>
        <dbReference type="Proteomes" id="UP001181355"/>
    </source>
</evidence>
<dbReference type="EMBL" id="CP133720">
    <property type="protein sequence ID" value="WMW78937.1"/>
    <property type="molecule type" value="Genomic_DNA"/>
</dbReference>
<dbReference type="InterPro" id="IPR005346">
    <property type="entry name" value="RnfH"/>
</dbReference>
<dbReference type="InterPro" id="IPR037021">
    <property type="entry name" value="RnfH_sf"/>
</dbReference>
<dbReference type="SUPFAM" id="SSF54285">
    <property type="entry name" value="MoaD/ThiS"/>
    <property type="match status" value="1"/>
</dbReference>
<gene>
    <name evidence="2" type="ORF">RF679_09690</name>
</gene>
<organism evidence="2 3">
    <name type="scientific">Undibacterium cyanobacteriorum</name>
    <dbReference type="NCBI Taxonomy" id="3073561"/>
    <lineage>
        <taxon>Bacteria</taxon>
        <taxon>Pseudomonadati</taxon>
        <taxon>Pseudomonadota</taxon>
        <taxon>Betaproteobacteria</taxon>
        <taxon>Burkholderiales</taxon>
        <taxon>Oxalobacteraceae</taxon>
        <taxon>Undibacterium</taxon>
    </lineage>
</organism>
<accession>A0ABY9RCF0</accession>
<dbReference type="Gene3D" id="3.10.20.280">
    <property type="entry name" value="RnfH-like"/>
    <property type="match status" value="1"/>
</dbReference>
<dbReference type="Proteomes" id="UP001181355">
    <property type="component" value="Chromosome"/>
</dbReference>
<dbReference type="Pfam" id="PF03658">
    <property type="entry name" value="Ub-RnfH"/>
    <property type="match status" value="1"/>
</dbReference>
<protein>
    <submittedName>
        <fullName evidence="2">RnfH family protein</fullName>
    </submittedName>
</protein>
<evidence type="ECO:0000256" key="1">
    <source>
        <dbReference type="ARBA" id="ARBA00010645"/>
    </source>
</evidence>
<evidence type="ECO:0000313" key="2">
    <source>
        <dbReference type="EMBL" id="WMW78937.1"/>
    </source>
</evidence>
<proteinExistence type="inferred from homology"/>
<name>A0ABY9RCF0_9BURK</name>
<reference evidence="2" key="1">
    <citation type="submission" date="2023-09" db="EMBL/GenBank/DDBJ databases">
        <title>Undibacterium sp. 20NA77.5 isolated from freshwater.</title>
        <authorList>
            <person name="Le V."/>
            <person name="Ko S.-R."/>
            <person name="Ahn C.-Y."/>
            <person name="Oh H.-M."/>
        </authorList>
    </citation>
    <scope>NUCLEOTIDE SEQUENCE</scope>
    <source>
        <strain evidence="2">20NA77.5</strain>
    </source>
</reference>
<comment type="similarity">
    <text evidence="1">Belongs to the UPF0125 (RnfH) family.</text>
</comment>